<keyword evidence="3" id="KW-1185">Reference proteome</keyword>
<organism evidence="2 3">
    <name type="scientific">Tribonema minus</name>
    <dbReference type="NCBI Taxonomy" id="303371"/>
    <lineage>
        <taxon>Eukaryota</taxon>
        <taxon>Sar</taxon>
        <taxon>Stramenopiles</taxon>
        <taxon>Ochrophyta</taxon>
        <taxon>PX clade</taxon>
        <taxon>Xanthophyceae</taxon>
        <taxon>Tribonematales</taxon>
        <taxon>Tribonemataceae</taxon>
        <taxon>Tribonema</taxon>
    </lineage>
</organism>
<protein>
    <submittedName>
        <fullName evidence="2">Uncharacterized protein</fullName>
    </submittedName>
</protein>
<proteinExistence type="predicted"/>
<sequence>MQARPPRLTKRLLEVTRADQCPPSPDACAKRRRAGDTDEGLTSTETAATVLLRQNKACSADGLSDSDAGPSPQRRHSDSPGYSSYWSRSPSPASRRSPVDDAPPPDRSLWCRDHPVVLSEVTQSERDLMVRLCLARRLERTYYEGVMTLWARIKADYATRIAAGGDTERTKLMAVLLCLCIKWVGPADVTFRCATLEMLRRDGWVGASNEVWYQLELEMCQKLDWSFFHFKPAYEPHVDPPPQQRRRRSSAGR</sequence>
<gene>
    <name evidence="2" type="ORF">JKP88DRAFT_273006</name>
</gene>
<dbReference type="EMBL" id="JAFCMP010000223">
    <property type="protein sequence ID" value="KAG5183037.1"/>
    <property type="molecule type" value="Genomic_DNA"/>
</dbReference>
<reference evidence="2" key="1">
    <citation type="submission" date="2021-02" db="EMBL/GenBank/DDBJ databases">
        <title>First Annotated Genome of the Yellow-green Alga Tribonema minus.</title>
        <authorList>
            <person name="Mahan K.M."/>
        </authorList>
    </citation>
    <scope>NUCLEOTIDE SEQUENCE</scope>
    <source>
        <strain evidence="2">UTEX B ZZ1240</strain>
    </source>
</reference>
<evidence type="ECO:0000313" key="3">
    <source>
        <dbReference type="Proteomes" id="UP000664859"/>
    </source>
</evidence>
<dbReference type="Proteomes" id="UP000664859">
    <property type="component" value="Unassembled WGS sequence"/>
</dbReference>
<feature type="compositionally biased region" description="Low complexity" evidence="1">
    <location>
        <begin position="79"/>
        <end position="96"/>
    </location>
</feature>
<dbReference type="AlphaFoldDB" id="A0A835YZU9"/>
<comment type="caution">
    <text evidence="2">The sequence shown here is derived from an EMBL/GenBank/DDBJ whole genome shotgun (WGS) entry which is preliminary data.</text>
</comment>
<feature type="region of interest" description="Disordered" evidence="1">
    <location>
        <begin position="58"/>
        <end position="107"/>
    </location>
</feature>
<evidence type="ECO:0000313" key="2">
    <source>
        <dbReference type="EMBL" id="KAG5183037.1"/>
    </source>
</evidence>
<accession>A0A835YZU9</accession>
<name>A0A835YZU9_9STRA</name>
<feature type="region of interest" description="Disordered" evidence="1">
    <location>
        <begin position="1"/>
        <end position="45"/>
    </location>
</feature>
<evidence type="ECO:0000256" key="1">
    <source>
        <dbReference type="SAM" id="MobiDB-lite"/>
    </source>
</evidence>